<dbReference type="AlphaFoldDB" id="A0A6A5RN11"/>
<dbReference type="RefSeq" id="XP_033449071.1">
    <property type="nucleotide sequence ID" value="XM_033587471.1"/>
</dbReference>
<organism evidence="2 3">
    <name type="scientific">Didymella exigua CBS 183.55</name>
    <dbReference type="NCBI Taxonomy" id="1150837"/>
    <lineage>
        <taxon>Eukaryota</taxon>
        <taxon>Fungi</taxon>
        <taxon>Dikarya</taxon>
        <taxon>Ascomycota</taxon>
        <taxon>Pezizomycotina</taxon>
        <taxon>Dothideomycetes</taxon>
        <taxon>Pleosporomycetidae</taxon>
        <taxon>Pleosporales</taxon>
        <taxon>Pleosporineae</taxon>
        <taxon>Didymellaceae</taxon>
        <taxon>Didymella</taxon>
    </lineage>
</organism>
<dbReference type="EMBL" id="ML978967">
    <property type="protein sequence ID" value="KAF1928823.1"/>
    <property type="molecule type" value="Genomic_DNA"/>
</dbReference>
<reference evidence="2" key="1">
    <citation type="journal article" date="2020" name="Stud. Mycol.">
        <title>101 Dothideomycetes genomes: a test case for predicting lifestyles and emergence of pathogens.</title>
        <authorList>
            <person name="Haridas S."/>
            <person name="Albert R."/>
            <person name="Binder M."/>
            <person name="Bloem J."/>
            <person name="Labutti K."/>
            <person name="Salamov A."/>
            <person name="Andreopoulos B."/>
            <person name="Baker S."/>
            <person name="Barry K."/>
            <person name="Bills G."/>
            <person name="Bluhm B."/>
            <person name="Cannon C."/>
            <person name="Castanera R."/>
            <person name="Culley D."/>
            <person name="Daum C."/>
            <person name="Ezra D."/>
            <person name="Gonzalez J."/>
            <person name="Henrissat B."/>
            <person name="Kuo A."/>
            <person name="Liang C."/>
            <person name="Lipzen A."/>
            <person name="Lutzoni F."/>
            <person name="Magnuson J."/>
            <person name="Mondo S."/>
            <person name="Nolan M."/>
            <person name="Ohm R."/>
            <person name="Pangilinan J."/>
            <person name="Park H.-J."/>
            <person name="Ramirez L."/>
            <person name="Alfaro M."/>
            <person name="Sun H."/>
            <person name="Tritt A."/>
            <person name="Yoshinaga Y."/>
            <person name="Zwiers L.-H."/>
            <person name="Turgeon B."/>
            <person name="Goodwin S."/>
            <person name="Spatafora J."/>
            <person name="Crous P."/>
            <person name="Grigoriev I."/>
        </authorList>
    </citation>
    <scope>NUCLEOTIDE SEQUENCE</scope>
    <source>
        <strain evidence="2">CBS 183.55</strain>
    </source>
</reference>
<evidence type="ECO:0000313" key="2">
    <source>
        <dbReference type="EMBL" id="KAF1928823.1"/>
    </source>
</evidence>
<dbReference type="Proteomes" id="UP000800082">
    <property type="component" value="Unassembled WGS sequence"/>
</dbReference>
<feature type="region of interest" description="Disordered" evidence="1">
    <location>
        <begin position="20"/>
        <end position="57"/>
    </location>
</feature>
<feature type="compositionally biased region" description="Polar residues" evidence="1">
    <location>
        <begin position="22"/>
        <end position="34"/>
    </location>
</feature>
<protein>
    <submittedName>
        <fullName evidence="2">Uncharacterized protein</fullName>
    </submittedName>
</protein>
<accession>A0A6A5RN11</accession>
<keyword evidence="3" id="KW-1185">Reference proteome</keyword>
<name>A0A6A5RN11_9PLEO</name>
<evidence type="ECO:0000256" key="1">
    <source>
        <dbReference type="SAM" id="MobiDB-lite"/>
    </source>
</evidence>
<sequence length="173" mass="18461">MSAFSVCLETIVNKIALDSSRSKTTTSQLRTRSTYGPGAWNPSASALNPGHPPTSATPVVFTTSRPETVRYPLLRETLHGARRVVPLQILAGGLGHGSASPPVPRLFSMQAFPGSESRTGIANAFEVYVSSRSGSCLSSRWTREKSKSARMVCPRSGINPALDAGCRASTWLL</sequence>
<proteinExistence type="predicted"/>
<evidence type="ECO:0000313" key="3">
    <source>
        <dbReference type="Proteomes" id="UP000800082"/>
    </source>
</evidence>
<dbReference type="GeneID" id="54345117"/>
<gene>
    <name evidence="2" type="ORF">M421DRAFT_140501</name>
</gene>